<keyword evidence="4" id="KW-1185">Reference proteome</keyword>
<feature type="signal peptide" evidence="2">
    <location>
        <begin position="1"/>
        <end position="28"/>
    </location>
</feature>
<accession>A0A413RKN0</accession>
<name>A0A413RKN0_9CELL</name>
<comment type="caution">
    <text evidence="3">The sequence shown here is derived from an EMBL/GenBank/DDBJ whole genome shotgun (WGS) entry which is preliminary data.</text>
</comment>
<sequence>MLTVVRRLVVALAVAALCVTAPATGASADPECHVNPLTGTCVIEVTDPGDPGDPDDPGDPGGGGGGGPRVCEDWDGPIDCESELGTWDNDRSCYLEVADPQPPKSDPAWEGNSDGEIYRCMIPNPASPGSWWTTYVWLGEPPEAGPDPAVLAQQAVAQMTLRAGEIGMNPSGEPEAISIVGVPTWLWVADPDEHTVGPITRSVTAGGTTVTATGTLDEIVWDMGEGHEVTCDGPGTPWSEGRSDDEATCSYSYARSSARQPDLEYTVTATSSWTIAWEGGGENGTIPLSFTRSAQVQVGEIQAITIG</sequence>
<evidence type="ECO:0000256" key="2">
    <source>
        <dbReference type="SAM" id="SignalP"/>
    </source>
</evidence>
<evidence type="ECO:0000313" key="4">
    <source>
        <dbReference type="Proteomes" id="UP000283374"/>
    </source>
</evidence>
<feature type="region of interest" description="Disordered" evidence="1">
    <location>
        <begin position="44"/>
        <end position="74"/>
    </location>
</feature>
<feature type="compositionally biased region" description="Gly residues" evidence="1">
    <location>
        <begin position="59"/>
        <end position="68"/>
    </location>
</feature>
<keyword evidence="2" id="KW-0732">Signal</keyword>
<organism evidence="3 4">
    <name type="scientific">Cellulomonas rhizosphaerae</name>
    <dbReference type="NCBI Taxonomy" id="2293719"/>
    <lineage>
        <taxon>Bacteria</taxon>
        <taxon>Bacillati</taxon>
        <taxon>Actinomycetota</taxon>
        <taxon>Actinomycetes</taxon>
        <taxon>Micrococcales</taxon>
        <taxon>Cellulomonadaceae</taxon>
        <taxon>Cellulomonas</taxon>
    </lineage>
</organism>
<feature type="chain" id="PRO_5019329087" description="ATP/GTP-binding protein" evidence="2">
    <location>
        <begin position="29"/>
        <end position="307"/>
    </location>
</feature>
<dbReference type="OrthoDB" id="3742379at2"/>
<protein>
    <recommendedName>
        <fullName evidence="5">ATP/GTP-binding protein</fullName>
    </recommendedName>
</protein>
<evidence type="ECO:0008006" key="5">
    <source>
        <dbReference type="Google" id="ProtNLM"/>
    </source>
</evidence>
<proteinExistence type="predicted"/>
<dbReference type="RefSeq" id="WP_118767517.1">
    <property type="nucleotide sequence ID" value="NZ_QWKP01000201.1"/>
</dbReference>
<gene>
    <name evidence="3" type="ORF">D1825_11240</name>
</gene>
<reference evidence="3 4" key="1">
    <citation type="submission" date="2018-08" db="EMBL/GenBank/DDBJ databases">
        <title>Cellulomonas rhizosphaerae sp. nov., a novel actinomycete isolated from soil.</title>
        <authorList>
            <person name="Tian Y."/>
        </authorList>
    </citation>
    <scope>NUCLEOTIDE SEQUENCE [LARGE SCALE GENOMIC DNA]</scope>
    <source>
        <strain evidence="3 4">NEAU-TCZ24</strain>
    </source>
</reference>
<dbReference type="AlphaFoldDB" id="A0A413RKN0"/>
<dbReference type="EMBL" id="QWKP01000201">
    <property type="protein sequence ID" value="RHA39805.1"/>
    <property type="molecule type" value="Genomic_DNA"/>
</dbReference>
<evidence type="ECO:0000256" key="1">
    <source>
        <dbReference type="SAM" id="MobiDB-lite"/>
    </source>
</evidence>
<evidence type="ECO:0000313" key="3">
    <source>
        <dbReference type="EMBL" id="RHA39805.1"/>
    </source>
</evidence>
<dbReference type="Proteomes" id="UP000283374">
    <property type="component" value="Unassembled WGS sequence"/>
</dbReference>